<feature type="compositionally biased region" description="Low complexity" evidence="1">
    <location>
        <begin position="245"/>
        <end position="256"/>
    </location>
</feature>
<feature type="compositionally biased region" description="Basic residues" evidence="1">
    <location>
        <begin position="159"/>
        <end position="169"/>
    </location>
</feature>
<dbReference type="AlphaFoldDB" id="A0A6A3KRR7"/>
<reference evidence="2 3" key="1">
    <citation type="submission" date="2018-09" db="EMBL/GenBank/DDBJ databases">
        <title>Genomic investigation of the strawberry pathogen Phytophthora fragariae indicates pathogenicity is determined by transcriptional variation in three key races.</title>
        <authorList>
            <person name="Adams T.M."/>
            <person name="Armitage A.D."/>
            <person name="Sobczyk M.K."/>
            <person name="Bates H.J."/>
            <person name="Dunwell J.M."/>
            <person name="Nellist C.F."/>
            <person name="Harrison R.J."/>
        </authorList>
    </citation>
    <scope>NUCLEOTIDE SEQUENCE [LARGE SCALE GENOMIC DNA]</scope>
    <source>
        <strain evidence="2 3">SCRP245</strain>
    </source>
</reference>
<feature type="compositionally biased region" description="Basic and acidic residues" evidence="1">
    <location>
        <begin position="267"/>
        <end position="284"/>
    </location>
</feature>
<dbReference type="EMBL" id="QXFW01000582">
    <property type="protein sequence ID" value="KAE9008108.1"/>
    <property type="molecule type" value="Genomic_DNA"/>
</dbReference>
<feature type="compositionally biased region" description="Basic and acidic residues" evidence="1">
    <location>
        <begin position="96"/>
        <end position="119"/>
    </location>
</feature>
<evidence type="ECO:0000313" key="2">
    <source>
        <dbReference type="EMBL" id="KAE9008108.1"/>
    </source>
</evidence>
<feature type="compositionally biased region" description="Basic and acidic residues" evidence="1">
    <location>
        <begin position="365"/>
        <end position="375"/>
    </location>
</feature>
<feature type="compositionally biased region" description="Basic residues" evidence="1">
    <location>
        <begin position="121"/>
        <end position="137"/>
    </location>
</feature>
<accession>A0A6A3KRR7</accession>
<gene>
    <name evidence="2" type="ORF">PF011_g10836</name>
</gene>
<feature type="region of interest" description="Disordered" evidence="1">
    <location>
        <begin position="1"/>
        <end position="297"/>
    </location>
</feature>
<proteinExistence type="predicted"/>
<comment type="caution">
    <text evidence="2">The sequence shown here is derived from an EMBL/GenBank/DDBJ whole genome shotgun (WGS) entry which is preliminary data.</text>
</comment>
<name>A0A6A3KRR7_9STRA</name>
<dbReference type="Proteomes" id="UP000460718">
    <property type="component" value="Unassembled WGS sequence"/>
</dbReference>
<sequence length="406" mass="43480">MTTETRIIVRAAPDALRAVGPIKPFADAPTPSDMEEKPPAPASKKHSGDPEVAKAASASKKPANDMKEAKETQASEKHAKDAGEAKKLPASMKPANDMKEAKETQASEKHAKDAGEAKKLPASKKPKVAATKAKVKAKTPASPKPTRKAKKVTASSKPAPKKPVVKKPAAKQLPKTKGSSKEGQKTLKLPPKCSAVLLPGPHEDVSSYSSDTDIPNPGYVSGADSPAPRARASTKDHAASSKDATTTPPGRSPSPSLEVDYEESEPDIGHEDGEVEWSPKRTTDAQRVLHPGSPMSPKTVVAVECARLLETSMSRQDDPPAAVSEPQVITIAGVDEGVPPELLQPDNRQHLADRTHQEASQAVGTKRDRETHAPRTQEQLLALRYWTRDEYREHLRQSRMPGPCAP</sequence>
<evidence type="ECO:0000313" key="3">
    <source>
        <dbReference type="Proteomes" id="UP000460718"/>
    </source>
</evidence>
<feature type="region of interest" description="Disordered" evidence="1">
    <location>
        <begin position="351"/>
        <end position="376"/>
    </location>
</feature>
<evidence type="ECO:0000256" key="1">
    <source>
        <dbReference type="SAM" id="MobiDB-lite"/>
    </source>
</evidence>
<organism evidence="2 3">
    <name type="scientific">Phytophthora fragariae</name>
    <dbReference type="NCBI Taxonomy" id="53985"/>
    <lineage>
        <taxon>Eukaryota</taxon>
        <taxon>Sar</taxon>
        <taxon>Stramenopiles</taxon>
        <taxon>Oomycota</taxon>
        <taxon>Peronosporomycetes</taxon>
        <taxon>Peronosporales</taxon>
        <taxon>Peronosporaceae</taxon>
        <taxon>Phytophthora</taxon>
    </lineage>
</organism>
<feature type="compositionally biased region" description="Basic and acidic residues" evidence="1">
    <location>
        <begin position="62"/>
        <end position="87"/>
    </location>
</feature>
<protein>
    <submittedName>
        <fullName evidence="2">Uncharacterized protein</fullName>
    </submittedName>
</protein>